<organism evidence="2 3">
    <name type="scientific">Anisodus acutangulus</name>
    <dbReference type="NCBI Taxonomy" id="402998"/>
    <lineage>
        <taxon>Eukaryota</taxon>
        <taxon>Viridiplantae</taxon>
        <taxon>Streptophyta</taxon>
        <taxon>Embryophyta</taxon>
        <taxon>Tracheophyta</taxon>
        <taxon>Spermatophyta</taxon>
        <taxon>Magnoliopsida</taxon>
        <taxon>eudicotyledons</taxon>
        <taxon>Gunneridae</taxon>
        <taxon>Pentapetalae</taxon>
        <taxon>asterids</taxon>
        <taxon>lamiids</taxon>
        <taxon>Solanales</taxon>
        <taxon>Solanaceae</taxon>
        <taxon>Solanoideae</taxon>
        <taxon>Hyoscyameae</taxon>
        <taxon>Anisodus</taxon>
    </lineage>
</organism>
<feature type="transmembrane region" description="Helical" evidence="1">
    <location>
        <begin position="79"/>
        <end position="97"/>
    </location>
</feature>
<evidence type="ECO:0000256" key="1">
    <source>
        <dbReference type="SAM" id="Phobius"/>
    </source>
</evidence>
<dbReference type="Proteomes" id="UP001152561">
    <property type="component" value="Unassembled WGS sequence"/>
</dbReference>
<comment type="caution">
    <text evidence="2">The sequence shown here is derived from an EMBL/GenBank/DDBJ whole genome shotgun (WGS) entry which is preliminary data.</text>
</comment>
<sequence>MADTTTTISDDQQNKPTNPFVCNFLQFFKPPPPATKKIEPTATSVEKEEKTDVVKFPKQELPSLKLESDGINEPNTNPVVLWQVYAIGGFFVLRWAWSRWNERRGNKKPSDEEPPPS</sequence>
<dbReference type="GO" id="GO:0009507">
    <property type="term" value="C:chloroplast"/>
    <property type="evidence" value="ECO:0007669"/>
    <property type="project" value="TreeGrafter"/>
</dbReference>
<keyword evidence="1" id="KW-0812">Transmembrane</keyword>
<protein>
    <submittedName>
        <fullName evidence="2">Uncharacterized protein</fullName>
    </submittedName>
</protein>
<dbReference type="PANTHER" id="PTHR36374:SF1">
    <property type="entry name" value="OS01G0969000 PROTEIN"/>
    <property type="match status" value="1"/>
</dbReference>
<keyword evidence="3" id="KW-1185">Reference proteome</keyword>
<keyword evidence="1" id="KW-1133">Transmembrane helix</keyword>
<dbReference type="PANTHER" id="PTHR36374">
    <property type="entry name" value="OS01G0969000 PROTEIN"/>
    <property type="match status" value="1"/>
</dbReference>
<evidence type="ECO:0000313" key="2">
    <source>
        <dbReference type="EMBL" id="KAJ8551452.1"/>
    </source>
</evidence>
<keyword evidence="1" id="KW-0472">Membrane</keyword>
<gene>
    <name evidence="2" type="ORF">K7X08_021467</name>
</gene>
<evidence type="ECO:0000313" key="3">
    <source>
        <dbReference type="Proteomes" id="UP001152561"/>
    </source>
</evidence>
<name>A0A9Q1RD98_9SOLA</name>
<proteinExistence type="predicted"/>
<reference evidence="3" key="1">
    <citation type="journal article" date="2023" name="Proc. Natl. Acad. Sci. U.S.A.">
        <title>Genomic and structural basis for evolution of tropane alkaloid biosynthesis.</title>
        <authorList>
            <person name="Wanga Y.-J."/>
            <person name="Taina T."/>
            <person name="Yua J.-Y."/>
            <person name="Lia J."/>
            <person name="Xua B."/>
            <person name="Chenc J."/>
            <person name="D'Auriad J.C."/>
            <person name="Huanga J.-P."/>
            <person name="Huanga S.-X."/>
        </authorList>
    </citation>
    <scope>NUCLEOTIDE SEQUENCE [LARGE SCALE GENOMIC DNA]</scope>
    <source>
        <strain evidence="3">cv. KIB-2019</strain>
    </source>
</reference>
<accession>A0A9Q1RD98</accession>
<dbReference type="OrthoDB" id="1892038at2759"/>
<dbReference type="EMBL" id="JAJAGQ010000010">
    <property type="protein sequence ID" value="KAJ8551452.1"/>
    <property type="molecule type" value="Genomic_DNA"/>
</dbReference>
<dbReference type="AlphaFoldDB" id="A0A9Q1RD98"/>